<protein>
    <submittedName>
        <fullName evidence="3">Uncharacterized protein</fullName>
    </submittedName>
</protein>
<dbReference type="EMBL" id="LR796873">
    <property type="protein sequence ID" value="CAB4171877.1"/>
    <property type="molecule type" value="Genomic_DNA"/>
</dbReference>
<evidence type="ECO:0000313" key="1">
    <source>
        <dbReference type="EMBL" id="CAB4171877.1"/>
    </source>
</evidence>
<sequence length="83" mass="9473">MSAKILGYEWEQIQRAQQGDKTALRGHIARRDTPEEMKRKLESEMARFGLHVHKDVAAAYNVTIPANYKLEGDTYKPRAEVSA</sequence>
<evidence type="ECO:0000313" key="2">
    <source>
        <dbReference type="EMBL" id="CAB4200415.1"/>
    </source>
</evidence>
<name>A0A6J7XMR1_9CAUD</name>
<accession>A0A6J7XMR1</accession>
<reference evidence="3" key="1">
    <citation type="submission" date="2020-05" db="EMBL/GenBank/DDBJ databases">
        <authorList>
            <person name="Chiriac C."/>
            <person name="Salcher M."/>
            <person name="Ghai R."/>
            <person name="Kavagutti S V."/>
        </authorList>
    </citation>
    <scope>NUCLEOTIDE SEQUENCE</scope>
</reference>
<gene>
    <name evidence="2" type="ORF">UFOVP1354_39</name>
    <name evidence="3" type="ORF">UFOVP1547_16</name>
    <name evidence="1" type="ORF">UFOVP930_27</name>
</gene>
<dbReference type="EMBL" id="LR798461">
    <property type="protein sequence ID" value="CAB5238423.1"/>
    <property type="molecule type" value="Genomic_DNA"/>
</dbReference>
<organism evidence="3">
    <name type="scientific">uncultured Caudovirales phage</name>
    <dbReference type="NCBI Taxonomy" id="2100421"/>
    <lineage>
        <taxon>Viruses</taxon>
        <taxon>Duplodnaviria</taxon>
        <taxon>Heunggongvirae</taxon>
        <taxon>Uroviricota</taxon>
        <taxon>Caudoviricetes</taxon>
        <taxon>Peduoviridae</taxon>
        <taxon>Maltschvirus</taxon>
        <taxon>Maltschvirus maltsch</taxon>
    </lineage>
</organism>
<evidence type="ECO:0000313" key="3">
    <source>
        <dbReference type="EMBL" id="CAB5238423.1"/>
    </source>
</evidence>
<proteinExistence type="predicted"/>
<dbReference type="EMBL" id="LR797289">
    <property type="protein sequence ID" value="CAB4200415.1"/>
    <property type="molecule type" value="Genomic_DNA"/>
</dbReference>